<dbReference type="SUPFAM" id="SSF52833">
    <property type="entry name" value="Thioredoxin-like"/>
    <property type="match status" value="1"/>
</dbReference>
<dbReference type="EMBL" id="CP027667">
    <property type="protein sequence ID" value="AVO48700.1"/>
    <property type="molecule type" value="Genomic_DNA"/>
</dbReference>
<keyword evidence="3" id="KW-1185">Reference proteome</keyword>
<dbReference type="GO" id="GO:0016491">
    <property type="term" value="F:oxidoreductase activity"/>
    <property type="evidence" value="ECO:0007669"/>
    <property type="project" value="InterPro"/>
</dbReference>
<dbReference type="AlphaFoldDB" id="A0A2R3QA97"/>
<dbReference type="OrthoDB" id="9799122at2"/>
<feature type="domain" description="DSBA-like thioredoxin" evidence="1">
    <location>
        <begin position="10"/>
        <end position="214"/>
    </location>
</feature>
<gene>
    <name evidence="2" type="ORF">C6568_05040</name>
</gene>
<dbReference type="InterPro" id="IPR036249">
    <property type="entry name" value="Thioredoxin-like_sf"/>
</dbReference>
<dbReference type="PANTHER" id="PTHR13887:SF41">
    <property type="entry name" value="THIOREDOXIN SUPERFAMILY PROTEIN"/>
    <property type="match status" value="1"/>
</dbReference>
<dbReference type="PANTHER" id="PTHR13887">
    <property type="entry name" value="GLUTATHIONE S-TRANSFERASE KAPPA"/>
    <property type="match status" value="1"/>
</dbReference>
<dbReference type="Proteomes" id="UP000237925">
    <property type="component" value="Chromosome"/>
</dbReference>
<dbReference type="KEGG" id="mela:C6568_05040"/>
<protein>
    <submittedName>
        <fullName evidence="2">Disulfide bond formation protein DsbA</fullName>
    </submittedName>
</protein>
<reference evidence="2 3" key="1">
    <citation type="submission" date="2018-03" db="EMBL/GenBank/DDBJ databases">
        <title>Genome sequencing of Melaminivora sp.</title>
        <authorList>
            <person name="Kim S.-J."/>
            <person name="Heo J."/>
            <person name="Ahn J.-H."/>
            <person name="Kwon S.-W."/>
        </authorList>
    </citation>
    <scope>NUCLEOTIDE SEQUENCE [LARGE SCALE GENOMIC DNA]</scope>
    <source>
        <strain evidence="2 3">SC2-9</strain>
    </source>
</reference>
<dbReference type="InterPro" id="IPR001853">
    <property type="entry name" value="DSBA-like_thioredoxin_dom"/>
</dbReference>
<dbReference type="RefSeq" id="WP_106683180.1">
    <property type="nucleotide sequence ID" value="NZ_CP027667.1"/>
</dbReference>
<name>A0A2R3QA97_9BURK</name>
<dbReference type="CDD" id="cd03024">
    <property type="entry name" value="DsbA_FrnE"/>
    <property type="match status" value="1"/>
</dbReference>
<organism evidence="2 3">
    <name type="scientific">Melaminivora suipulveris</name>
    <dbReference type="NCBI Taxonomy" id="2109913"/>
    <lineage>
        <taxon>Bacteria</taxon>
        <taxon>Pseudomonadati</taxon>
        <taxon>Pseudomonadota</taxon>
        <taxon>Betaproteobacteria</taxon>
        <taxon>Burkholderiales</taxon>
        <taxon>Comamonadaceae</taxon>
        <taxon>Melaminivora</taxon>
    </lineage>
</organism>
<accession>A0A2R3QA97</accession>
<evidence type="ECO:0000313" key="3">
    <source>
        <dbReference type="Proteomes" id="UP000237925"/>
    </source>
</evidence>
<proteinExistence type="predicted"/>
<sequence>MNTPVPELRIDFVSDLVCPWCAIAFKTLEQVRTSLAGELTFSWHSQPFELNPNLGAQGEELVQHLSAKYGGSPAQFEQMHQTIAERGRAVGMLFDSQRRTHIYNTFDAHRLLYWLGQEGEPGQQHALESALFTAYFSRGENPGDQAVLLGLVRELGLDEARAAQVLGSQEFAGEVRERERHWQAQGIHSVPAVIVNGRHLIQGGQPAAVFEQALRQIAQQG</sequence>
<evidence type="ECO:0000259" key="1">
    <source>
        <dbReference type="Pfam" id="PF01323"/>
    </source>
</evidence>
<evidence type="ECO:0000313" key="2">
    <source>
        <dbReference type="EMBL" id="AVO48700.1"/>
    </source>
</evidence>
<dbReference type="Gene3D" id="3.40.30.10">
    <property type="entry name" value="Glutaredoxin"/>
    <property type="match status" value="1"/>
</dbReference>
<dbReference type="Pfam" id="PF01323">
    <property type="entry name" value="DSBA"/>
    <property type="match status" value="1"/>
</dbReference>